<dbReference type="Proteomes" id="UP001642464">
    <property type="component" value="Unassembled WGS sequence"/>
</dbReference>
<sequence length="528" mass="57593">MAGPEDAEDCAMTYLKEQHNKPAVRKAKPRCETDAAMEYLKGQLAKQRKGGKSSPKVPLPDYLRGIRLQNAEAARRLRVATSNPNSPAKFEPTHVHDAYFSPGSDVRKTLELIQSKVGAPRCRPQTMPPQCVVPPQTSQAAQVVPEVRRSASAKRLRATSQDADARQQAQQHAQHVAVAAVASPAWTARSLRVPVGRSVPPSFREVLEPRPESEASVAAPTSWVKTYTKILQAQAVKTNNGTPVSGSHQCPTASPGQAWRSQPVVPIGLGSFRLSPHPAEADERSPNSGYLSARIRVEEKPDKLEAPAQGPENDQKESESVSNATAPAAPPRAALTPCNFTPTLQPEKKKEDDEKEKAPEKTPEKALEKSPEKTPEKILQTEKHENTAPQPVPSPARAPQTWSPAPGMCVQEYMKPHSLEVCRLQGISTLSTTSANPGTYMSCSTPPMPMTPPVPMRVGDPNVALLRGKAAHNSWVHMQRGISHGVYRTYSVQGPTPVPWFPKAEAQRTPWQIQRDGGSPLRRRQINV</sequence>
<proteinExistence type="predicted"/>
<keyword evidence="4" id="KW-1185">Reference proteome</keyword>
<feature type="compositionally biased region" description="Basic and acidic residues" evidence="1">
    <location>
        <begin position="295"/>
        <end position="305"/>
    </location>
</feature>
<feature type="region of interest" description="Disordered" evidence="1">
    <location>
        <begin position="239"/>
        <end position="376"/>
    </location>
</feature>
<evidence type="ECO:0000313" key="4">
    <source>
        <dbReference type="Proteomes" id="UP001642464"/>
    </source>
</evidence>
<feature type="compositionally biased region" description="Polar residues" evidence="1">
    <location>
        <begin position="239"/>
        <end position="255"/>
    </location>
</feature>
<accession>A0ABP0R2Q7</accession>
<protein>
    <submittedName>
        <fullName evidence="2">Uncharacterized protein</fullName>
    </submittedName>
</protein>
<comment type="caution">
    <text evidence="2">The sequence shown here is derived from an EMBL/GenBank/DDBJ whole genome shotgun (WGS) entry which is preliminary data.</text>
</comment>
<evidence type="ECO:0000313" key="3">
    <source>
        <dbReference type="EMBL" id="CAK9094564.1"/>
    </source>
</evidence>
<feature type="compositionally biased region" description="Low complexity" evidence="1">
    <location>
        <begin position="324"/>
        <end position="337"/>
    </location>
</feature>
<dbReference type="EMBL" id="CAXAMM010040662">
    <property type="protein sequence ID" value="CAK9094564.1"/>
    <property type="molecule type" value="Genomic_DNA"/>
</dbReference>
<dbReference type="EMBL" id="CAXAMM010040651">
    <property type="protein sequence ID" value="CAK9094494.1"/>
    <property type="molecule type" value="Genomic_DNA"/>
</dbReference>
<feature type="compositionally biased region" description="Basic and acidic residues" evidence="1">
    <location>
        <begin position="346"/>
        <end position="376"/>
    </location>
</feature>
<organism evidence="2 4">
    <name type="scientific">Durusdinium trenchii</name>
    <dbReference type="NCBI Taxonomy" id="1381693"/>
    <lineage>
        <taxon>Eukaryota</taxon>
        <taxon>Sar</taxon>
        <taxon>Alveolata</taxon>
        <taxon>Dinophyceae</taxon>
        <taxon>Suessiales</taxon>
        <taxon>Symbiodiniaceae</taxon>
        <taxon>Durusdinium</taxon>
    </lineage>
</organism>
<reference evidence="2 4" key="1">
    <citation type="submission" date="2024-02" db="EMBL/GenBank/DDBJ databases">
        <authorList>
            <person name="Chen Y."/>
            <person name="Shah S."/>
            <person name="Dougan E. K."/>
            <person name="Thang M."/>
            <person name="Chan C."/>
        </authorList>
    </citation>
    <scope>NUCLEOTIDE SEQUENCE [LARGE SCALE GENOMIC DNA]</scope>
</reference>
<feature type="region of interest" description="Disordered" evidence="1">
    <location>
        <begin position="382"/>
        <end position="401"/>
    </location>
</feature>
<gene>
    <name evidence="2" type="ORF">SCF082_LOCUS44415</name>
    <name evidence="3" type="ORF">SCF082_LOCUS44447</name>
</gene>
<evidence type="ECO:0000313" key="2">
    <source>
        <dbReference type="EMBL" id="CAK9094494.1"/>
    </source>
</evidence>
<name>A0ABP0R2Q7_9DINO</name>
<evidence type="ECO:0000256" key="1">
    <source>
        <dbReference type="SAM" id="MobiDB-lite"/>
    </source>
</evidence>